<evidence type="ECO:0000313" key="1">
    <source>
        <dbReference type="EMBL" id="ODM98979.1"/>
    </source>
</evidence>
<dbReference type="Proteomes" id="UP000094527">
    <property type="component" value="Unassembled WGS sequence"/>
</dbReference>
<organism evidence="1 2">
    <name type="scientific">Orchesella cincta</name>
    <name type="common">Springtail</name>
    <name type="synonym">Podura cincta</name>
    <dbReference type="NCBI Taxonomy" id="48709"/>
    <lineage>
        <taxon>Eukaryota</taxon>
        <taxon>Metazoa</taxon>
        <taxon>Ecdysozoa</taxon>
        <taxon>Arthropoda</taxon>
        <taxon>Hexapoda</taxon>
        <taxon>Collembola</taxon>
        <taxon>Entomobryomorpha</taxon>
        <taxon>Entomobryoidea</taxon>
        <taxon>Orchesellidae</taxon>
        <taxon>Orchesellinae</taxon>
        <taxon>Orchesella</taxon>
    </lineage>
</organism>
<name>A0A1D2N129_ORCCI</name>
<comment type="caution">
    <text evidence="1">The sequence shown here is derived from an EMBL/GenBank/DDBJ whole genome shotgun (WGS) entry which is preliminary data.</text>
</comment>
<keyword evidence="2" id="KW-1185">Reference proteome</keyword>
<accession>A0A1D2N129</accession>
<dbReference type="AlphaFoldDB" id="A0A1D2N129"/>
<gene>
    <name evidence="1" type="ORF">Ocin01_07702</name>
</gene>
<sequence length="86" mass="9892">LKCAKSIEESLSQLTIFHERNYCERKDVKCLTVSDCVHRPFKGSRNRNVLTRINVLPATNFIAEIEEPKQAPIEAHVYGVFMSEQN</sequence>
<reference evidence="1 2" key="1">
    <citation type="journal article" date="2016" name="Genome Biol. Evol.">
        <title>Gene Family Evolution Reflects Adaptation to Soil Environmental Stressors in the Genome of the Collembolan Orchesella cincta.</title>
        <authorList>
            <person name="Faddeeva-Vakhrusheva A."/>
            <person name="Derks M.F."/>
            <person name="Anvar S.Y."/>
            <person name="Agamennone V."/>
            <person name="Suring W."/>
            <person name="Smit S."/>
            <person name="van Straalen N.M."/>
            <person name="Roelofs D."/>
        </authorList>
    </citation>
    <scope>NUCLEOTIDE SEQUENCE [LARGE SCALE GENOMIC DNA]</scope>
    <source>
        <tissue evidence="1">Mixed pool</tissue>
    </source>
</reference>
<proteinExistence type="predicted"/>
<dbReference type="EMBL" id="LJIJ01000306">
    <property type="protein sequence ID" value="ODM98979.1"/>
    <property type="molecule type" value="Genomic_DNA"/>
</dbReference>
<protein>
    <submittedName>
        <fullName evidence="1">Uncharacterized protein</fullName>
    </submittedName>
</protein>
<evidence type="ECO:0000313" key="2">
    <source>
        <dbReference type="Proteomes" id="UP000094527"/>
    </source>
</evidence>
<feature type="non-terminal residue" evidence="1">
    <location>
        <position position="1"/>
    </location>
</feature>